<accession>A0A7U2EZH8</accession>
<feature type="compositionally biased region" description="Polar residues" evidence="1">
    <location>
        <begin position="14"/>
        <end position="23"/>
    </location>
</feature>
<name>A0A7U2EZH8_PHANO</name>
<dbReference type="EMBL" id="CP069028">
    <property type="protein sequence ID" value="QRC95905.1"/>
    <property type="molecule type" value="Genomic_DNA"/>
</dbReference>
<evidence type="ECO:0000256" key="1">
    <source>
        <dbReference type="SAM" id="MobiDB-lite"/>
    </source>
</evidence>
<dbReference type="Proteomes" id="UP000663193">
    <property type="component" value="Chromosome 6"/>
</dbReference>
<dbReference type="VEuPathDB" id="FungiDB:JI435_432930"/>
<sequence length="107" mass="12158">MSSTPHQTRPEAPTPTQRVPVQDWTTLTEAPPYNVSASVMDTALNHVVLPQDMAQAVYNTMNVLLLFNPEIADKFNKSMFSSLSAEERVVWEEYMKEIEGLTFVSFY</sequence>
<keyword evidence="3" id="KW-1185">Reference proteome</keyword>
<dbReference type="AlphaFoldDB" id="A0A7U2EZH8"/>
<gene>
    <name evidence="2" type="ORF">JI435_432930</name>
</gene>
<reference evidence="3" key="1">
    <citation type="journal article" date="2021" name="BMC Genomics">
        <title>Chromosome-level genome assembly and manually-curated proteome of model necrotroph Parastagonospora nodorum Sn15 reveals a genome-wide trove of candidate effector homologs, and redundancy of virulence-related functions within an accessory chromosome.</title>
        <authorList>
            <person name="Bertazzoni S."/>
            <person name="Jones D.A.B."/>
            <person name="Phan H.T."/>
            <person name="Tan K.-C."/>
            <person name="Hane J.K."/>
        </authorList>
    </citation>
    <scope>NUCLEOTIDE SEQUENCE [LARGE SCALE GENOMIC DNA]</scope>
    <source>
        <strain evidence="3">SN15 / ATCC MYA-4574 / FGSC 10173)</strain>
    </source>
</reference>
<feature type="region of interest" description="Disordered" evidence="1">
    <location>
        <begin position="1"/>
        <end position="23"/>
    </location>
</feature>
<evidence type="ECO:0000313" key="2">
    <source>
        <dbReference type="EMBL" id="QRC95905.1"/>
    </source>
</evidence>
<protein>
    <submittedName>
        <fullName evidence="2">Uncharacterized protein</fullName>
    </submittedName>
</protein>
<dbReference type="OMA" id="MSSTPHQ"/>
<proteinExistence type="predicted"/>
<evidence type="ECO:0000313" key="3">
    <source>
        <dbReference type="Proteomes" id="UP000663193"/>
    </source>
</evidence>
<organism evidence="2 3">
    <name type="scientific">Phaeosphaeria nodorum (strain SN15 / ATCC MYA-4574 / FGSC 10173)</name>
    <name type="common">Glume blotch fungus</name>
    <name type="synonym">Parastagonospora nodorum</name>
    <dbReference type="NCBI Taxonomy" id="321614"/>
    <lineage>
        <taxon>Eukaryota</taxon>
        <taxon>Fungi</taxon>
        <taxon>Dikarya</taxon>
        <taxon>Ascomycota</taxon>
        <taxon>Pezizomycotina</taxon>
        <taxon>Dothideomycetes</taxon>
        <taxon>Pleosporomycetidae</taxon>
        <taxon>Pleosporales</taxon>
        <taxon>Pleosporineae</taxon>
        <taxon>Phaeosphaeriaceae</taxon>
        <taxon>Parastagonospora</taxon>
    </lineage>
</organism>